<proteinExistence type="predicted"/>
<accession>H0E718</accession>
<dbReference type="OrthoDB" id="102473at2"/>
<dbReference type="Proteomes" id="UP000005143">
    <property type="component" value="Unassembled WGS sequence"/>
</dbReference>
<dbReference type="PANTHER" id="PTHR11365:SF23">
    <property type="entry name" value="HYPOTHETICAL 5-OXOPROLINASE (EUROFUNG)-RELATED"/>
    <property type="match status" value="1"/>
</dbReference>
<sequence length="740" mass="78364">MSTTEITAPAGSAAGVDPITFEVIRHKLWSINEEGSQTMTHVSGSPAVHATDYNFGIYAADGEMAVVGVYLLVPIYTGAMAIREFLSRFDDIAEGDVFIVNDPYIAAEHQNDVQFCAPFFHDGELIAWIGCMAHQVDLGGMDAGSWCPTATDVYQEGLRIPPGRIVREGKVNQELWDVVIANSRMPFVVSNDFTAFLAGLKVSGERLTELCDRYGGDTVKAVMGQSIAASERGLRELLQELPDGTFEHTSYLDRPQTSSDPGAPESELVTVSCRLTKSGDELTFDYDGSDEQSAAYGMATRAGTVGAVATLMLCLFGSDLQWNHGLMRPVTVKARDGLCVTAQPPTPVSGGAAGANWVAMNAAAGCIAKMVSFSEDHKGLAFGPGDGSWQLGQFGGLNQYGEPFASMYMDSLLWGGPAFADRDGVDSGGAMVILGGGTQDVEQHEIGQPLLYLWRREVADSGGAGRNRGGNGIEFALVPYDTDEVSGVLATHGCALPNRTGIFGGYPGSVARYEMVSGVDALAELRAGRAITRLDAAGGDHVILPSVTSGAIIKAGEIVNVRLQNGGGYGDPLDREPERVLRDLLDGAVTPETARDIYGVVTSGDAIDEVATTARRAALRDERRAAMIPPGQAPAAGATIQEGTWGDALRFVRRDGRSLVECAHCAAELGPVGADWRALTGTIVLRPEQASPLIAVHEELAVQQQVCPSCAASLWVDVVPRDGMGWRDFTLQSAGEPAAS</sequence>
<dbReference type="InterPro" id="IPR045079">
    <property type="entry name" value="Oxoprolinase-like"/>
</dbReference>
<gene>
    <name evidence="2" type="ORF">PAI11_26200</name>
</gene>
<dbReference type="GO" id="GO:0006749">
    <property type="term" value="P:glutathione metabolic process"/>
    <property type="evidence" value="ECO:0007669"/>
    <property type="project" value="TreeGrafter"/>
</dbReference>
<evidence type="ECO:0000313" key="2">
    <source>
        <dbReference type="EMBL" id="EHN10513.1"/>
    </source>
</evidence>
<dbReference type="RefSeq" id="WP_007575868.1">
    <property type="nucleotide sequence ID" value="NZ_AGUD01000216.1"/>
</dbReference>
<dbReference type="GO" id="GO:0047423">
    <property type="term" value="F:N-methylhydantoinase (ATP-hydrolyzing) activity"/>
    <property type="evidence" value="ECO:0007669"/>
    <property type="project" value="UniProtKB-EC"/>
</dbReference>
<keyword evidence="2" id="KW-0378">Hydrolase</keyword>
<dbReference type="EMBL" id="AGUD01000216">
    <property type="protein sequence ID" value="EHN10513.1"/>
    <property type="molecule type" value="Genomic_DNA"/>
</dbReference>
<evidence type="ECO:0000259" key="1">
    <source>
        <dbReference type="Pfam" id="PF02538"/>
    </source>
</evidence>
<protein>
    <submittedName>
        <fullName evidence="2">N-methylhydantoinase B</fullName>
        <ecNumber evidence="2">3.5.2.14</ecNumber>
    </submittedName>
</protein>
<name>H0E718_9ACTN</name>
<evidence type="ECO:0000313" key="3">
    <source>
        <dbReference type="Proteomes" id="UP000005143"/>
    </source>
</evidence>
<reference evidence="2 3" key="1">
    <citation type="journal article" date="2013" name="Biodegradation">
        <title>Quantitative proteomic analysis of ibuprofen-degrading Patulibacter sp. strain I11.</title>
        <authorList>
            <person name="Almeida B."/>
            <person name="Kjeldal H."/>
            <person name="Lolas I."/>
            <person name="Knudsen A.D."/>
            <person name="Carvalho G."/>
            <person name="Nielsen K.L."/>
            <person name="Barreto Crespo M.T."/>
            <person name="Stensballe A."/>
            <person name="Nielsen J.L."/>
        </authorList>
    </citation>
    <scope>NUCLEOTIDE SEQUENCE [LARGE SCALE GENOMIC DNA]</scope>
    <source>
        <strain evidence="2 3">I11</strain>
    </source>
</reference>
<feature type="domain" description="Hydantoinase B/oxoprolinase" evidence="1">
    <location>
        <begin position="17"/>
        <end position="572"/>
    </location>
</feature>
<organism evidence="2 3">
    <name type="scientific">Patulibacter medicamentivorans</name>
    <dbReference type="NCBI Taxonomy" id="1097667"/>
    <lineage>
        <taxon>Bacteria</taxon>
        <taxon>Bacillati</taxon>
        <taxon>Actinomycetota</taxon>
        <taxon>Thermoleophilia</taxon>
        <taxon>Solirubrobacterales</taxon>
        <taxon>Patulibacteraceae</taxon>
        <taxon>Patulibacter</taxon>
    </lineage>
</organism>
<dbReference type="PANTHER" id="PTHR11365">
    <property type="entry name" value="5-OXOPROLINASE RELATED"/>
    <property type="match status" value="1"/>
</dbReference>
<dbReference type="GO" id="GO:0017168">
    <property type="term" value="F:5-oxoprolinase (ATP-hydrolyzing) activity"/>
    <property type="evidence" value="ECO:0007669"/>
    <property type="project" value="TreeGrafter"/>
</dbReference>
<dbReference type="InterPro" id="IPR003692">
    <property type="entry name" value="Hydantoinase_B"/>
</dbReference>
<dbReference type="GO" id="GO:0005829">
    <property type="term" value="C:cytosol"/>
    <property type="evidence" value="ECO:0007669"/>
    <property type="project" value="TreeGrafter"/>
</dbReference>
<dbReference type="Pfam" id="PF02538">
    <property type="entry name" value="Hydantoinase_B"/>
    <property type="match status" value="1"/>
</dbReference>
<dbReference type="AlphaFoldDB" id="H0E718"/>
<dbReference type="EC" id="3.5.2.14" evidence="2"/>
<dbReference type="PATRIC" id="fig|1097667.3.peg.2600"/>
<comment type="caution">
    <text evidence="2">The sequence shown here is derived from an EMBL/GenBank/DDBJ whole genome shotgun (WGS) entry which is preliminary data.</text>
</comment>
<keyword evidence="3" id="KW-1185">Reference proteome</keyword>